<reference evidence="5" key="1">
    <citation type="submission" date="2019-02" db="EMBL/GenBank/DDBJ databases">
        <title>Glaciihabitans arcticus sp. nov., a psychrotolerant bacterium isolated from polar soil.</title>
        <authorList>
            <person name="Dahal R.H."/>
        </authorList>
    </citation>
    <scope>NUCLEOTIDE SEQUENCE [LARGE SCALE GENOMIC DNA]</scope>
    <source>
        <strain evidence="5">RP-3-7</strain>
    </source>
</reference>
<dbReference type="PANTHER" id="PTHR23028:SF53">
    <property type="entry name" value="ACYL_TRANSF_3 DOMAIN-CONTAINING PROTEIN"/>
    <property type="match status" value="1"/>
</dbReference>
<gene>
    <name evidence="4" type="ORF">EYE40_00355</name>
</gene>
<dbReference type="Pfam" id="PF01757">
    <property type="entry name" value="Acyl_transf_3"/>
    <property type="match status" value="1"/>
</dbReference>
<feature type="transmembrane region" description="Helical" evidence="1">
    <location>
        <begin position="248"/>
        <end position="265"/>
    </location>
</feature>
<dbReference type="InterPro" id="IPR043968">
    <property type="entry name" value="SGNH"/>
</dbReference>
<feature type="transmembrane region" description="Helical" evidence="1">
    <location>
        <begin position="375"/>
        <end position="396"/>
    </location>
</feature>
<feature type="transmembrane region" description="Helical" evidence="1">
    <location>
        <begin position="178"/>
        <end position="204"/>
    </location>
</feature>
<name>A0A4Q9GUX3_9MICO</name>
<dbReference type="GO" id="GO:0009103">
    <property type="term" value="P:lipopolysaccharide biosynthetic process"/>
    <property type="evidence" value="ECO:0007669"/>
    <property type="project" value="TreeGrafter"/>
</dbReference>
<feature type="transmembrane region" description="Helical" evidence="1">
    <location>
        <begin position="36"/>
        <end position="57"/>
    </location>
</feature>
<dbReference type="RefSeq" id="WP_130980081.1">
    <property type="nucleotide sequence ID" value="NZ_SISG01000001.1"/>
</dbReference>
<evidence type="ECO:0000259" key="3">
    <source>
        <dbReference type="Pfam" id="PF19040"/>
    </source>
</evidence>
<keyword evidence="1" id="KW-0472">Membrane</keyword>
<keyword evidence="5" id="KW-1185">Reference proteome</keyword>
<feature type="transmembrane region" description="Helical" evidence="1">
    <location>
        <begin position="334"/>
        <end position="355"/>
    </location>
</feature>
<keyword evidence="4" id="KW-0808">Transferase</keyword>
<dbReference type="GO" id="GO:0016020">
    <property type="term" value="C:membrane"/>
    <property type="evidence" value="ECO:0007669"/>
    <property type="project" value="TreeGrafter"/>
</dbReference>
<dbReference type="InterPro" id="IPR002656">
    <property type="entry name" value="Acyl_transf_3_dom"/>
</dbReference>
<comment type="caution">
    <text evidence="4">The sequence shown here is derived from an EMBL/GenBank/DDBJ whole genome shotgun (WGS) entry which is preliminary data.</text>
</comment>
<evidence type="ECO:0000256" key="1">
    <source>
        <dbReference type="SAM" id="Phobius"/>
    </source>
</evidence>
<feature type="domain" description="SGNH" evidence="3">
    <location>
        <begin position="459"/>
        <end position="682"/>
    </location>
</feature>
<dbReference type="Proteomes" id="UP000294194">
    <property type="component" value="Unassembled WGS sequence"/>
</dbReference>
<keyword evidence="1" id="KW-0812">Transmembrane</keyword>
<evidence type="ECO:0000313" key="4">
    <source>
        <dbReference type="EMBL" id="TBN55970.1"/>
    </source>
</evidence>
<feature type="transmembrane region" description="Helical" evidence="1">
    <location>
        <begin position="78"/>
        <end position="98"/>
    </location>
</feature>
<dbReference type="GO" id="GO:0016747">
    <property type="term" value="F:acyltransferase activity, transferring groups other than amino-acyl groups"/>
    <property type="evidence" value="ECO:0007669"/>
    <property type="project" value="InterPro"/>
</dbReference>
<dbReference type="PANTHER" id="PTHR23028">
    <property type="entry name" value="ACETYLTRANSFERASE"/>
    <property type="match status" value="1"/>
</dbReference>
<feature type="transmembrane region" description="Helical" evidence="1">
    <location>
        <begin position="149"/>
        <end position="166"/>
    </location>
</feature>
<dbReference type="InterPro" id="IPR050879">
    <property type="entry name" value="Acyltransferase_3"/>
</dbReference>
<keyword evidence="1" id="KW-1133">Transmembrane helix</keyword>
<keyword evidence="4" id="KW-0012">Acyltransferase</keyword>
<evidence type="ECO:0000259" key="2">
    <source>
        <dbReference type="Pfam" id="PF01757"/>
    </source>
</evidence>
<feature type="transmembrane region" description="Helical" evidence="1">
    <location>
        <begin position="216"/>
        <end position="236"/>
    </location>
</feature>
<accession>A0A4Q9GUX3</accession>
<proteinExistence type="predicted"/>
<sequence>MTASTTSAVRSDIQGLRAIAVLLVLGFHLWPDQLTGGYVGVDVFLVISGYLITSHLLRSPPRSLRDVADFWGRRLRRLLPASLLVIVATVIAGCLVLPPTRLLDLGRDAGAATLYFVNWVLAASSVDYLGAESAPSPLQHYWSLSVEEQFYFVWPLLIAGALWLRSRTKNSGRRVNDPGSWGLVAVISVFAGASLATSIAWTSIAPASAYFVTPTRLWELGAGGILAAVIAARGPVAPVSRAIRTTTAWLGLLLIGVSAVVFTSATPFPGFAALLPITGAVLVIAANSDGVGSPSQALGIRPIQHLGDVSYSLYLWHWPLIVLLPFAIGGELTLPWKLGIIIAGVLLATATKLFVEDPVRRARWLSARLSRTYALAAVGMVLAVSVAVIPVAQVAAVSAAAQAELEQIEEANARCFGAATLGTDDCDLRGTGIVPAPAVAIDDESDAYSDDCFAFPPFDDVATCSYGDKDATTRIALVGNSHAGQWLPAMQEYARSHDARVITFLGSACRPSSALIEFDTAAIAESCREWGQAVVEATEGDSFDLVVLTAASNGELVGVPNEDFFDASVEGYVEPLQAWSDAGTEVLLIRDTPIAGFNVPDCVALNPTDLTECDGPRADWLTPDPLVKAAERVASDTLTLADFSDRFCDDKTCYSVIGGVLVYFDAIHVSATFSTTLAPYLADEIDAVLPDAP</sequence>
<feature type="transmembrane region" description="Helical" evidence="1">
    <location>
        <begin position="12"/>
        <end position="30"/>
    </location>
</feature>
<protein>
    <submittedName>
        <fullName evidence="4">Acyltransferase</fullName>
    </submittedName>
</protein>
<dbReference type="AlphaFoldDB" id="A0A4Q9GUX3"/>
<evidence type="ECO:0000313" key="5">
    <source>
        <dbReference type="Proteomes" id="UP000294194"/>
    </source>
</evidence>
<dbReference type="Pfam" id="PF19040">
    <property type="entry name" value="SGNH"/>
    <property type="match status" value="1"/>
</dbReference>
<dbReference type="EMBL" id="SISG01000001">
    <property type="protein sequence ID" value="TBN55970.1"/>
    <property type="molecule type" value="Genomic_DNA"/>
</dbReference>
<feature type="domain" description="Acyltransferase 3" evidence="2">
    <location>
        <begin position="12"/>
        <end position="348"/>
    </location>
</feature>
<organism evidence="4 5">
    <name type="scientific">Glaciihabitans arcticus</name>
    <dbReference type="NCBI Taxonomy" id="2668039"/>
    <lineage>
        <taxon>Bacteria</taxon>
        <taxon>Bacillati</taxon>
        <taxon>Actinomycetota</taxon>
        <taxon>Actinomycetes</taxon>
        <taxon>Micrococcales</taxon>
        <taxon>Microbacteriaceae</taxon>
        <taxon>Glaciihabitans</taxon>
    </lineage>
</organism>